<organism evidence="1 2">
    <name type="scientific">Peptacetobacter hiranonis (strain DSM 13275 / JCM 10541 / KCTC 15199 / TO-931)</name>
    <name type="common">Clostridium hiranonis</name>
    <dbReference type="NCBI Taxonomy" id="500633"/>
    <lineage>
        <taxon>Bacteria</taxon>
        <taxon>Bacillati</taxon>
        <taxon>Bacillota</taxon>
        <taxon>Clostridia</taxon>
        <taxon>Peptostreptococcales</taxon>
        <taxon>Peptostreptococcaceae</taxon>
        <taxon>Peptacetobacter</taxon>
    </lineage>
</organism>
<comment type="caution">
    <text evidence="1">The sequence shown here is derived from an EMBL/GenBank/DDBJ whole genome shotgun (WGS) entry which is preliminary data.</text>
</comment>
<sequence length="217" mass="26001">MEKYNYFFNTEVNILNEKIYFSKLQFTHTTYGRELDRLLLDLDSKELSFQTFEYVKNMPSIIGYGYYDVFGELILSDFTNPGILVKSCKNNFNKQIISIEKEEKIVTFSYGIKLSDLEIKLVREYCNALEFEKYRGLDIYDYLDTDGYIGYRDEISLEFEGITNSYIPRIRLSMDIIFDNEHSWPTEKLYNYLMNVYIRSNKELKKRMIPRYAYVGF</sequence>
<name>B6G0U3_PEPHT</name>
<gene>
    <name evidence="1" type="ORF">CLOHIR_01749</name>
</gene>
<dbReference type="AlphaFoldDB" id="B6G0U3"/>
<dbReference type="HOGENOM" id="CLU_1270460_0_0_9"/>
<accession>B6G0U3</accession>
<evidence type="ECO:0000313" key="1">
    <source>
        <dbReference type="EMBL" id="EEA84518.1"/>
    </source>
</evidence>
<evidence type="ECO:0000313" key="2">
    <source>
        <dbReference type="Proteomes" id="UP000003178"/>
    </source>
</evidence>
<reference evidence="1 2" key="1">
    <citation type="submission" date="2008-09" db="EMBL/GenBank/DDBJ databases">
        <authorList>
            <person name="Fulton L."/>
            <person name="Clifton S."/>
            <person name="Fulton B."/>
            <person name="Xu J."/>
            <person name="Minx P."/>
            <person name="Pepin K.H."/>
            <person name="Johnson M."/>
            <person name="Thiruvilangam P."/>
            <person name="Bhonagiri V."/>
            <person name="Nash W.E."/>
            <person name="Mardis E.R."/>
            <person name="Wilson R.K."/>
        </authorList>
    </citation>
    <scope>NUCLEOTIDE SEQUENCE [LARGE SCALE GENOMIC DNA]</scope>
    <source>
        <strain evidence="1 2">DSM 13275</strain>
    </source>
</reference>
<proteinExistence type="predicted"/>
<keyword evidence="2" id="KW-1185">Reference proteome</keyword>
<reference evidence="1 2" key="2">
    <citation type="submission" date="2008-10" db="EMBL/GenBank/DDBJ databases">
        <title>Draft genome sequence of Clostridium hiranonis (DSM 13275).</title>
        <authorList>
            <person name="Sudarsanam P."/>
            <person name="Ley R."/>
            <person name="Guruge J."/>
            <person name="Turnbaugh P.J."/>
            <person name="Mahowald M."/>
            <person name="Liep D."/>
            <person name="Gordon J."/>
        </authorList>
    </citation>
    <scope>NUCLEOTIDE SEQUENCE [LARGE SCALE GENOMIC DNA]</scope>
    <source>
        <strain evidence="1 2">DSM 13275</strain>
    </source>
</reference>
<protein>
    <submittedName>
        <fullName evidence="1">Uncharacterized protein</fullName>
    </submittedName>
</protein>
<dbReference type="Proteomes" id="UP000003178">
    <property type="component" value="Unassembled WGS sequence"/>
</dbReference>
<dbReference type="EMBL" id="ABWP01000070">
    <property type="protein sequence ID" value="EEA84518.1"/>
    <property type="molecule type" value="Genomic_DNA"/>
</dbReference>